<dbReference type="RefSeq" id="WP_343841917.1">
    <property type="nucleotide sequence ID" value="NZ_BAAAEI010000006.1"/>
</dbReference>
<evidence type="ECO:0000313" key="1">
    <source>
        <dbReference type="EMBL" id="GAA0345478.1"/>
    </source>
</evidence>
<sequence>MFELDLADVLSIVLANSPDIEGQKAMMDKVESLVAEGMQQSKAVELVFGHLVSEAKPH</sequence>
<organism evidence="1 2">
    <name type="scientific">Bowmanella denitrificans</name>
    <dbReference type="NCBI Taxonomy" id="366582"/>
    <lineage>
        <taxon>Bacteria</taxon>
        <taxon>Pseudomonadati</taxon>
        <taxon>Pseudomonadota</taxon>
        <taxon>Gammaproteobacteria</taxon>
        <taxon>Alteromonadales</taxon>
        <taxon>Alteromonadaceae</taxon>
        <taxon>Bowmanella</taxon>
    </lineage>
</organism>
<dbReference type="EMBL" id="BAAAEI010000006">
    <property type="protein sequence ID" value="GAA0345478.1"/>
    <property type="molecule type" value="Genomic_DNA"/>
</dbReference>
<gene>
    <name evidence="1" type="ORF">GCM10009092_07440</name>
</gene>
<proteinExistence type="predicted"/>
<protein>
    <submittedName>
        <fullName evidence="1">Uncharacterized protein</fullName>
    </submittedName>
</protein>
<reference evidence="1 2" key="1">
    <citation type="journal article" date="2019" name="Int. J. Syst. Evol. Microbiol.">
        <title>The Global Catalogue of Microorganisms (GCM) 10K type strain sequencing project: providing services to taxonomists for standard genome sequencing and annotation.</title>
        <authorList>
            <consortium name="The Broad Institute Genomics Platform"/>
            <consortium name="The Broad Institute Genome Sequencing Center for Infectious Disease"/>
            <person name="Wu L."/>
            <person name="Ma J."/>
        </authorList>
    </citation>
    <scope>NUCLEOTIDE SEQUENCE [LARGE SCALE GENOMIC DNA]</scope>
    <source>
        <strain evidence="1 2">JCM 13378</strain>
    </source>
</reference>
<evidence type="ECO:0000313" key="2">
    <source>
        <dbReference type="Proteomes" id="UP001501757"/>
    </source>
</evidence>
<dbReference type="Proteomes" id="UP001501757">
    <property type="component" value="Unassembled WGS sequence"/>
</dbReference>
<name>A0ABN0WSV7_9ALTE</name>
<keyword evidence="2" id="KW-1185">Reference proteome</keyword>
<comment type="caution">
    <text evidence="1">The sequence shown here is derived from an EMBL/GenBank/DDBJ whole genome shotgun (WGS) entry which is preliminary data.</text>
</comment>
<accession>A0ABN0WSV7</accession>